<protein>
    <recommendedName>
        <fullName evidence="1">DUF6602 domain-containing protein</fullName>
    </recommendedName>
</protein>
<accession>A0A1G8Y3F6</accession>
<dbReference type="Proteomes" id="UP000199580">
    <property type="component" value="Unassembled WGS sequence"/>
</dbReference>
<dbReference type="STRING" id="1128970.SAMN04487935_2151"/>
<organism evidence="2 3">
    <name type="scientific">Flavobacterium noncentrifugens</name>
    <dbReference type="NCBI Taxonomy" id="1128970"/>
    <lineage>
        <taxon>Bacteria</taxon>
        <taxon>Pseudomonadati</taxon>
        <taxon>Bacteroidota</taxon>
        <taxon>Flavobacteriia</taxon>
        <taxon>Flavobacteriales</taxon>
        <taxon>Flavobacteriaceae</taxon>
        <taxon>Flavobacterium</taxon>
    </lineage>
</organism>
<name>A0A1G8Y3F6_9FLAO</name>
<feature type="domain" description="DUF6602" evidence="1">
    <location>
        <begin position="34"/>
        <end position="134"/>
    </location>
</feature>
<sequence length="272" mass="31547">MSNEIFEKILNRKIETFKSVFLEDSEGIFKVNGKLFHAQEFGVYRERVLSEIIKSVIPESIQVKDGFVITSKNKLSTQCDIILYDSENTPVINDGVLRFFPIESVLAICEVKSIIRTKAELKEILQKLAAQKKLDHDVISLRKEGEMITTFLVCKKIDFDFQTDFSDLYEGIENELRHNFILSLEDGIISYQIEREYFNEANKEAFDNVFKGKSKLCEYPVVRGDLMPNVITKATDKYPNIHIKMFLHAIGSSLEHVRKPRIELQNYYTDEL</sequence>
<keyword evidence="3" id="KW-1185">Reference proteome</keyword>
<reference evidence="2 3" key="1">
    <citation type="submission" date="2016-10" db="EMBL/GenBank/DDBJ databases">
        <authorList>
            <person name="de Groot N.N."/>
        </authorList>
    </citation>
    <scope>NUCLEOTIDE SEQUENCE [LARGE SCALE GENOMIC DNA]</scope>
    <source>
        <strain evidence="2 3">CGMCC 1.10076</strain>
    </source>
</reference>
<evidence type="ECO:0000259" key="1">
    <source>
        <dbReference type="Pfam" id="PF20247"/>
    </source>
</evidence>
<dbReference type="AlphaFoldDB" id="A0A1G8Y3F6"/>
<evidence type="ECO:0000313" key="3">
    <source>
        <dbReference type="Proteomes" id="UP000199580"/>
    </source>
</evidence>
<dbReference type="Pfam" id="PF20247">
    <property type="entry name" value="DUF6602"/>
    <property type="match status" value="1"/>
</dbReference>
<dbReference type="OrthoDB" id="1409252at2"/>
<gene>
    <name evidence="2" type="ORF">SAMN04487935_2151</name>
</gene>
<proteinExistence type="predicted"/>
<dbReference type="CDD" id="cd21173">
    <property type="entry name" value="NucC-like"/>
    <property type="match status" value="1"/>
</dbReference>
<dbReference type="EMBL" id="FNEZ01000003">
    <property type="protein sequence ID" value="SDJ96580.1"/>
    <property type="molecule type" value="Genomic_DNA"/>
</dbReference>
<dbReference type="RefSeq" id="WP_091395073.1">
    <property type="nucleotide sequence ID" value="NZ_BKAI01000011.1"/>
</dbReference>
<dbReference type="InterPro" id="IPR046537">
    <property type="entry name" value="DUF6602"/>
</dbReference>
<evidence type="ECO:0000313" key="2">
    <source>
        <dbReference type="EMBL" id="SDJ96580.1"/>
    </source>
</evidence>